<dbReference type="SMART" id="SM00822">
    <property type="entry name" value="PKS_KR"/>
    <property type="match status" value="1"/>
</dbReference>
<evidence type="ECO:0000313" key="5">
    <source>
        <dbReference type="EMBL" id="MFD1192333.1"/>
    </source>
</evidence>
<evidence type="ECO:0000256" key="2">
    <source>
        <dbReference type="ARBA" id="ARBA00023002"/>
    </source>
</evidence>
<dbReference type="Gene3D" id="3.40.50.720">
    <property type="entry name" value="NAD(P)-binding Rossmann-like Domain"/>
    <property type="match status" value="1"/>
</dbReference>
<sequence>MAAAAKANGRKSVFITGAASGIGLAAAKRFAREGFFVGLSDIDTKGLAAALEAIGADNGATFSLDVRDRQQWDKALAGFAKLTDGKLNLLVNNAGIARFGFLEEQSEADVDLQIDINVKGVVHGARAALELLKATPGARLINIASCAGLFGSPQMSVYAATKFAVRGLSQALDAEFARFGVGVATVMPWFVETPILDAGAAQSNRTIRDAVKDGSHVVYTVEDAAQVIWDASLGKDLEYIVGDKGKQVRFMTRFFPNLIRKQMRQSS</sequence>
<protein>
    <submittedName>
        <fullName evidence="5">SDR family oxidoreductase</fullName>
    </submittedName>
</protein>
<evidence type="ECO:0000259" key="4">
    <source>
        <dbReference type="SMART" id="SM00822"/>
    </source>
</evidence>
<keyword evidence="6" id="KW-1185">Reference proteome</keyword>
<dbReference type="PRINTS" id="PR00081">
    <property type="entry name" value="GDHRDH"/>
</dbReference>
<dbReference type="EMBL" id="JBHTLQ010000052">
    <property type="protein sequence ID" value="MFD1192333.1"/>
    <property type="molecule type" value="Genomic_DNA"/>
</dbReference>
<comment type="similarity">
    <text evidence="1 3">Belongs to the short-chain dehydrogenases/reductases (SDR) family.</text>
</comment>
<dbReference type="Pfam" id="PF00106">
    <property type="entry name" value="adh_short"/>
    <property type="match status" value="1"/>
</dbReference>
<accession>A0ABW3T5S5</accession>
<dbReference type="NCBIfam" id="NF006123">
    <property type="entry name" value="PRK08267.1"/>
    <property type="match status" value="1"/>
</dbReference>
<dbReference type="PANTHER" id="PTHR43391:SF82">
    <property type="entry name" value="OXIDOREDUCTASE SADH-RELATED"/>
    <property type="match status" value="1"/>
</dbReference>
<evidence type="ECO:0000256" key="3">
    <source>
        <dbReference type="RuleBase" id="RU000363"/>
    </source>
</evidence>
<dbReference type="PANTHER" id="PTHR43391">
    <property type="entry name" value="RETINOL DEHYDROGENASE-RELATED"/>
    <property type="match status" value="1"/>
</dbReference>
<gene>
    <name evidence="5" type="ORF">ACFQ27_17225</name>
</gene>
<name>A0ABW3T5S5_9CAUL</name>
<evidence type="ECO:0000313" key="6">
    <source>
        <dbReference type="Proteomes" id="UP001597216"/>
    </source>
</evidence>
<feature type="domain" description="Ketoreductase" evidence="4">
    <location>
        <begin position="11"/>
        <end position="192"/>
    </location>
</feature>
<dbReference type="SUPFAM" id="SSF51735">
    <property type="entry name" value="NAD(P)-binding Rossmann-fold domains"/>
    <property type="match status" value="1"/>
</dbReference>
<dbReference type="InterPro" id="IPR036291">
    <property type="entry name" value="NAD(P)-bd_dom_sf"/>
</dbReference>
<dbReference type="Proteomes" id="UP001597216">
    <property type="component" value="Unassembled WGS sequence"/>
</dbReference>
<dbReference type="PRINTS" id="PR00080">
    <property type="entry name" value="SDRFAMILY"/>
</dbReference>
<dbReference type="RefSeq" id="WP_374345043.1">
    <property type="nucleotide sequence ID" value="NZ_JBHTLQ010000052.1"/>
</dbReference>
<comment type="caution">
    <text evidence="5">The sequence shown here is derived from an EMBL/GenBank/DDBJ whole genome shotgun (WGS) entry which is preliminary data.</text>
</comment>
<dbReference type="InterPro" id="IPR057326">
    <property type="entry name" value="KR_dom"/>
</dbReference>
<proteinExistence type="inferred from homology"/>
<reference evidence="6" key="1">
    <citation type="journal article" date="2019" name="Int. J. Syst. Evol. Microbiol.">
        <title>The Global Catalogue of Microorganisms (GCM) 10K type strain sequencing project: providing services to taxonomists for standard genome sequencing and annotation.</title>
        <authorList>
            <consortium name="The Broad Institute Genomics Platform"/>
            <consortium name="The Broad Institute Genome Sequencing Center for Infectious Disease"/>
            <person name="Wu L."/>
            <person name="Ma J."/>
        </authorList>
    </citation>
    <scope>NUCLEOTIDE SEQUENCE [LARGE SCALE GENOMIC DNA]</scope>
    <source>
        <strain evidence="6">CCUG 55074</strain>
    </source>
</reference>
<dbReference type="InterPro" id="IPR002347">
    <property type="entry name" value="SDR_fam"/>
</dbReference>
<organism evidence="5 6">
    <name type="scientific">Phenylobacterium conjunctum</name>
    <dbReference type="NCBI Taxonomy" id="1298959"/>
    <lineage>
        <taxon>Bacteria</taxon>
        <taxon>Pseudomonadati</taxon>
        <taxon>Pseudomonadota</taxon>
        <taxon>Alphaproteobacteria</taxon>
        <taxon>Caulobacterales</taxon>
        <taxon>Caulobacteraceae</taxon>
        <taxon>Phenylobacterium</taxon>
    </lineage>
</organism>
<evidence type="ECO:0000256" key="1">
    <source>
        <dbReference type="ARBA" id="ARBA00006484"/>
    </source>
</evidence>
<keyword evidence="2" id="KW-0560">Oxidoreductase</keyword>